<dbReference type="RefSeq" id="WP_079445255.1">
    <property type="nucleotide sequence ID" value="NZ_MWPQ01000003.1"/>
</dbReference>
<protein>
    <submittedName>
        <fullName evidence="2">Amicyanin</fullName>
    </submittedName>
</protein>
<accession>A0A1V4I449</accession>
<evidence type="ECO:0000313" key="2">
    <source>
        <dbReference type="EMBL" id="OPH84582.1"/>
    </source>
</evidence>
<dbReference type="InterPro" id="IPR028096">
    <property type="entry name" value="EfeO_Cupredoxin"/>
</dbReference>
<dbReference type="EMBL" id="MWPQ01000003">
    <property type="protein sequence ID" value="OPH84582.1"/>
    <property type="molecule type" value="Genomic_DNA"/>
</dbReference>
<dbReference type="Gene3D" id="2.60.40.420">
    <property type="entry name" value="Cupredoxins - blue copper proteins"/>
    <property type="match status" value="1"/>
</dbReference>
<feature type="domain" description="EfeO-type cupredoxin-like" evidence="1">
    <location>
        <begin position="28"/>
        <end position="116"/>
    </location>
</feature>
<dbReference type="InterPro" id="IPR008972">
    <property type="entry name" value="Cupredoxin"/>
</dbReference>
<dbReference type="PANTHER" id="PTHR36507:SF1">
    <property type="entry name" value="BLL1555 PROTEIN"/>
    <property type="match status" value="1"/>
</dbReference>
<evidence type="ECO:0000259" key="1">
    <source>
        <dbReference type="Pfam" id="PF13473"/>
    </source>
</evidence>
<gene>
    <name evidence="2" type="ORF">B2M20_01090</name>
</gene>
<dbReference type="SUPFAM" id="SSF49503">
    <property type="entry name" value="Cupredoxins"/>
    <property type="match status" value="1"/>
</dbReference>
<comment type="caution">
    <text evidence="2">The sequence shown here is derived from an EMBL/GenBank/DDBJ whole genome shotgun (WGS) entry which is preliminary data.</text>
</comment>
<dbReference type="OrthoDB" id="9796416at2"/>
<dbReference type="AlphaFoldDB" id="A0A1V4I449"/>
<reference evidence="2 3" key="1">
    <citation type="submission" date="2017-02" db="EMBL/GenBank/DDBJ databases">
        <title>Genome sequence of the nitrite-oxidizing bacterium Nitrobacter vulgaris strain Ab1.</title>
        <authorList>
            <person name="Mellbye B.L."/>
            <person name="Davis E.W."/>
            <person name="Spieck E."/>
            <person name="Chang J.H."/>
            <person name="Bottomley P.J."/>
            <person name="Sayavedra-Soto L.A."/>
        </authorList>
    </citation>
    <scope>NUCLEOTIDE SEQUENCE [LARGE SCALE GENOMIC DNA]</scope>
    <source>
        <strain evidence="2 3">Ab1</strain>
    </source>
</reference>
<organism evidence="2 3">
    <name type="scientific">Nitrobacter vulgaris</name>
    <dbReference type="NCBI Taxonomy" id="29421"/>
    <lineage>
        <taxon>Bacteria</taxon>
        <taxon>Pseudomonadati</taxon>
        <taxon>Pseudomonadota</taxon>
        <taxon>Alphaproteobacteria</taxon>
        <taxon>Hyphomicrobiales</taxon>
        <taxon>Nitrobacteraceae</taxon>
        <taxon>Nitrobacter</taxon>
    </lineage>
</organism>
<dbReference type="InterPro" id="IPR052721">
    <property type="entry name" value="ET_Amicyanin"/>
</dbReference>
<proteinExistence type="predicted"/>
<keyword evidence="3" id="KW-1185">Reference proteome</keyword>
<sequence length="118" mass="12730">MKPDGYLPIAAALVISALSIVGMGVATLGLSAAARAATVRVSMQDLAFMPVETEAKVGDTIEWVNEDIFAHTATARNGDWDVTLPPNKTVRLVLKKAGMIDYYCRFHPNMKARLTIAP</sequence>
<dbReference type="Proteomes" id="UP000189940">
    <property type="component" value="Unassembled WGS sequence"/>
</dbReference>
<name>A0A1V4I449_NITVU</name>
<dbReference type="STRING" id="29421.B2M20_01090"/>
<evidence type="ECO:0000313" key="3">
    <source>
        <dbReference type="Proteomes" id="UP000189940"/>
    </source>
</evidence>
<dbReference type="Pfam" id="PF13473">
    <property type="entry name" value="Cupredoxin_1"/>
    <property type="match status" value="1"/>
</dbReference>
<dbReference type="PANTHER" id="PTHR36507">
    <property type="entry name" value="BLL1555 PROTEIN"/>
    <property type="match status" value="1"/>
</dbReference>